<sequence length="67" mass="7462">MAGLGMLLVSPRTGADGPQQWQCAIREKTVVKTKKIRTNNGGLDNAFNAYTFNVIQLYHIFHSLDNP</sequence>
<dbReference type="EMBL" id="CP099418">
    <property type="protein sequence ID" value="USW48047.1"/>
    <property type="molecule type" value="Genomic_DNA"/>
</dbReference>
<keyword evidence="2" id="KW-1185">Reference proteome</keyword>
<evidence type="ECO:0000313" key="2">
    <source>
        <dbReference type="Proteomes" id="UP001056384"/>
    </source>
</evidence>
<proteinExistence type="predicted"/>
<evidence type="ECO:0000313" key="1">
    <source>
        <dbReference type="EMBL" id="USW48047.1"/>
    </source>
</evidence>
<accession>A0A9Q9EFU4</accession>
<organism evidence="1 2">
    <name type="scientific">Septoria linicola</name>
    <dbReference type="NCBI Taxonomy" id="215465"/>
    <lineage>
        <taxon>Eukaryota</taxon>
        <taxon>Fungi</taxon>
        <taxon>Dikarya</taxon>
        <taxon>Ascomycota</taxon>
        <taxon>Pezizomycotina</taxon>
        <taxon>Dothideomycetes</taxon>
        <taxon>Dothideomycetidae</taxon>
        <taxon>Mycosphaerellales</taxon>
        <taxon>Mycosphaerellaceae</taxon>
        <taxon>Septoria</taxon>
    </lineage>
</organism>
<protein>
    <submittedName>
        <fullName evidence="1">Uncharacterized protein</fullName>
    </submittedName>
</protein>
<reference evidence="1" key="1">
    <citation type="submission" date="2022-06" db="EMBL/GenBank/DDBJ databases">
        <title>Complete genome sequences of two strains of the flax pathogen Septoria linicola.</title>
        <authorList>
            <person name="Lapalu N."/>
            <person name="Simon A."/>
            <person name="Demenou B."/>
            <person name="Paumier D."/>
            <person name="Guillot M.-P."/>
            <person name="Gout L."/>
            <person name="Valade R."/>
        </authorList>
    </citation>
    <scope>NUCLEOTIDE SEQUENCE</scope>
    <source>
        <strain evidence="1">SE15195</strain>
    </source>
</reference>
<dbReference type="Proteomes" id="UP001056384">
    <property type="component" value="Chromosome 1"/>
</dbReference>
<dbReference type="AlphaFoldDB" id="A0A9Q9EFU4"/>
<name>A0A9Q9EFU4_9PEZI</name>
<gene>
    <name evidence="1" type="ORF">Slin15195_G013660</name>
</gene>